<evidence type="ECO:0000259" key="1">
    <source>
        <dbReference type="Pfam" id="PF03374"/>
    </source>
</evidence>
<dbReference type="AlphaFoldDB" id="A0A1H6ZXT0"/>
<keyword evidence="3" id="KW-1185">Reference proteome</keyword>
<evidence type="ECO:0000313" key="2">
    <source>
        <dbReference type="EMBL" id="SEJ57446.1"/>
    </source>
</evidence>
<dbReference type="STRING" id="915471.SAMN05216201_11150"/>
<feature type="domain" description="Antirepressor protein C-terminal" evidence="1">
    <location>
        <begin position="137"/>
        <end position="236"/>
    </location>
</feature>
<dbReference type="InterPro" id="IPR014054">
    <property type="entry name" value="Phage_regulatory_Rha"/>
</dbReference>
<name>A0A1H6ZXT0_9PSED</name>
<reference evidence="3" key="1">
    <citation type="submission" date="2016-10" db="EMBL/GenBank/DDBJ databases">
        <authorList>
            <person name="Varghese N."/>
            <person name="Submissions S."/>
        </authorList>
    </citation>
    <scope>NUCLEOTIDE SEQUENCE [LARGE SCALE GENOMIC DNA]</scope>
    <source>
        <strain evidence="3">LMG 25967</strain>
    </source>
</reference>
<protein>
    <submittedName>
        <fullName evidence="2">Phage antirepressor protein YoqD, KilAC domain</fullName>
    </submittedName>
</protein>
<dbReference type="RefSeq" id="WP_212633241.1">
    <property type="nucleotide sequence ID" value="NZ_FNZE01000011.1"/>
</dbReference>
<organism evidence="2 3">
    <name type="scientific">Pseudomonas linyingensis</name>
    <dbReference type="NCBI Taxonomy" id="915471"/>
    <lineage>
        <taxon>Bacteria</taxon>
        <taxon>Pseudomonadati</taxon>
        <taxon>Pseudomonadota</taxon>
        <taxon>Gammaproteobacteria</taxon>
        <taxon>Pseudomonadales</taxon>
        <taxon>Pseudomonadaceae</taxon>
        <taxon>Pseudomonas</taxon>
    </lineage>
</organism>
<gene>
    <name evidence="2" type="ORF">SAMN05216201_11150</name>
</gene>
<sequence length="244" mass="27521">MTPTAMNNRPRHDLSIAENVARNVTMSSREIAELTGKEHKNVIRDIRAMRGELEKDGSDLSHEIREEIDGRGYVACIHLPREMTELLLTGYSVPLRLKVIRRLNELEAQQAPCVPQTLSEALRLAADQAEKIEQQQAALAIAAPKAAFVDQYVESTGSMSFRQAAKLLKANERQFRQLLLDKGVMYYLGGTLTPYQHHIDAGRFHVKTGTNEHNQHAYTQARFTPKGLQWVAGLWASYQMERAA</sequence>
<dbReference type="EMBL" id="FNZE01000011">
    <property type="protein sequence ID" value="SEJ57446.1"/>
    <property type="molecule type" value="Genomic_DNA"/>
</dbReference>
<dbReference type="Pfam" id="PF09669">
    <property type="entry name" value="Phage_pRha"/>
    <property type="match status" value="1"/>
</dbReference>
<dbReference type="Proteomes" id="UP000242930">
    <property type="component" value="Unassembled WGS sequence"/>
</dbReference>
<dbReference type="Pfam" id="PF03374">
    <property type="entry name" value="ANT"/>
    <property type="match status" value="1"/>
</dbReference>
<evidence type="ECO:0000313" key="3">
    <source>
        <dbReference type="Proteomes" id="UP000242930"/>
    </source>
</evidence>
<dbReference type="GO" id="GO:0003677">
    <property type="term" value="F:DNA binding"/>
    <property type="evidence" value="ECO:0007669"/>
    <property type="project" value="InterPro"/>
</dbReference>
<proteinExistence type="predicted"/>
<accession>A0A1H6ZXT0</accession>
<dbReference type="InterPro" id="IPR005039">
    <property type="entry name" value="Ant_C"/>
</dbReference>